<evidence type="ECO:0000259" key="6">
    <source>
        <dbReference type="PROSITE" id="PS51755"/>
    </source>
</evidence>
<dbReference type="PROSITE" id="PS51755">
    <property type="entry name" value="OMPR_PHOB"/>
    <property type="match status" value="1"/>
</dbReference>
<dbReference type="InterPro" id="IPR019734">
    <property type="entry name" value="TPR_rpt"/>
</dbReference>
<dbReference type="GO" id="GO:0000160">
    <property type="term" value="P:phosphorelay signal transduction system"/>
    <property type="evidence" value="ECO:0007669"/>
    <property type="project" value="InterPro"/>
</dbReference>
<dbReference type="SMART" id="SM00028">
    <property type="entry name" value="TPR"/>
    <property type="match status" value="6"/>
</dbReference>
<dbReference type="AlphaFoldDB" id="A0A7Z1B101"/>
<dbReference type="SUPFAM" id="SSF48452">
    <property type="entry name" value="TPR-like"/>
    <property type="match status" value="3"/>
</dbReference>
<feature type="domain" description="OmpR/PhoB-type" evidence="6">
    <location>
        <begin position="1"/>
        <end position="91"/>
    </location>
</feature>
<gene>
    <name evidence="7" type="ORF">BLA60_07120</name>
</gene>
<dbReference type="InterPro" id="IPR016032">
    <property type="entry name" value="Sig_transdc_resp-reg_C-effctor"/>
</dbReference>
<dbReference type="SMART" id="SM01043">
    <property type="entry name" value="BTAD"/>
    <property type="match status" value="1"/>
</dbReference>
<feature type="DNA-binding region" description="OmpR/PhoB-type" evidence="5">
    <location>
        <begin position="1"/>
        <end position="91"/>
    </location>
</feature>
<dbReference type="PANTHER" id="PTHR35807">
    <property type="entry name" value="TRANSCRIPTIONAL REGULATOR REDD-RELATED"/>
    <property type="match status" value="1"/>
</dbReference>
<dbReference type="InterPro" id="IPR051677">
    <property type="entry name" value="AfsR-DnrI-RedD_regulator"/>
</dbReference>
<dbReference type="PRINTS" id="PR00364">
    <property type="entry name" value="DISEASERSIST"/>
</dbReference>
<dbReference type="Gene3D" id="1.25.40.10">
    <property type="entry name" value="Tetratricopeptide repeat domain"/>
    <property type="match status" value="2"/>
</dbReference>
<evidence type="ECO:0000256" key="5">
    <source>
        <dbReference type="PROSITE-ProRule" id="PRU01091"/>
    </source>
</evidence>
<dbReference type="SMART" id="SM00862">
    <property type="entry name" value="Trans_reg_C"/>
    <property type="match status" value="1"/>
</dbReference>
<dbReference type="Pfam" id="PF13424">
    <property type="entry name" value="TPR_12"/>
    <property type="match status" value="1"/>
</dbReference>
<organism evidence="7 8">
    <name type="scientific">Actinophytocola xinjiangensis</name>
    <dbReference type="NCBI Taxonomy" id="485602"/>
    <lineage>
        <taxon>Bacteria</taxon>
        <taxon>Bacillati</taxon>
        <taxon>Actinomycetota</taxon>
        <taxon>Actinomycetes</taxon>
        <taxon>Pseudonocardiales</taxon>
        <taxon>Pseudonocardiaceae</taxon>
    </lineage>
</organism>
<dbReference type="CDD" id="cd15831">
    <property type="entry name" value="BTAD"/>
    <property type="match status" value="1"/>
</dbReference>
<keyword evidence="2" id="KW-0805">Transcription regulation</keyword>
<dbReference type="InterPro" id="IPR005158">
    <property type="entry name" value="BTAD"/>
</dbReference>
<dbReference type="Proteomes" id="UP000185696">
    <property type="component" value="Unassembled WGS sequence"/>
</dbReference>
<dbReference type="InterPro" id="IPR002182">
    <property type="entry name" value="NB-ARC"/>
</dbReference>
<dbReference type="EMBL" id="MSIF01000002">
    <property type="protein sequence ID" value="OLF13209.1"/>
    <property type="molecule type" value="Genomic_DNA"/>
</dbReference>
<dbReference type="GO" id="GO:0003677">
    <property type="term" value="F:DNA binding"/>
    <property type="evidence" value="ECO:0007669"/>
    <property type="project" value="UniProtKB-UniRule"/>
</dbReference>
<dbReference type="Gene3D" id="1.10.10.10">
    <property type="entry name" value="Winged helix-like DNA-binding domain superfamily/Winged helix DNA-binding domain"/>
    <property type="match status" value="2"/>
</dbReference>
<dbReference type="SUPFAM" id="SSF46894">
    <property type="entry name" value="C-terminal effector domain of the bipartite response regulators"/>
    <property type="match status" value="1"/>
</dbReference>
<dbReference type="GO" id="GO:0006355">
    <property type="term" value="P:regulation of DNA-templated transcription"/>
    <property type="evidence" value="ECO:0007669"/>
    <property type="project" value="InterPro"/>
</dbReference>
<dbReference type="SUPFAM" id="SSF52540">
    <property type="entry name" value="P-loop containing nucleoside triphosphate hydrolases"/>
    <property type="match status" value="1"/>
</dbReference>
<dbReference type="InterPro" id="IPR027417">
    <property type="entry name" value="P-loop_NTPase"/>
</dbReference>
<reference evidence="7 8" key="1">
    <citation type="submission" date="2016-12" db="EMBL/GenBank/DDBJ databases">
        <title>The draft genome sequence of Actinophytocola xinjiangensis.</title>
        <authorList>
            <person name="Wang W."/>
            <person name="Yuan L."/>
        </authorList>
    </citation>
    <scope>NUCLEOTIDE SEQUENCE [LARGE SCALE GENOMIC DNA]</scope>
    <source>
        <strain evidence="7 8">CGMCC 4.4663</strain>
    </source>
</reference>
<evidence type="ECO:0000256" key="3">
    <source>
        <dbReference type="ARBA" id="ARBA00023125"/>
    </source>
</evidence>
<accession>A0A7Z1B101</accession>
<dbReference type="Pfam" id="PF00931">
    <property type="entry name" value="NB-ARC"/>
    <property type="match status" value="1"/>
</dbReference>
<dbReference type="GO" id="GO:0043531">
    <property type="term" value="F:ADP binding"/>
    <property type="evidence" value="ECO:0007669"/>
    <property type="project" value="InterPro"/>
</dbReference>
<name>A0A7Z1B101_9PSEU</name>
<dbReference type="InterPro" id="IPR011990">
    <property type="entry name" value="TPR-like_helical_dom_sf"/>
</dbReference>
<evidence type="ECO:0000313" key="8">
    <source>
        <dbReference type="Proteomes" id="UP000185696"/>
    </source>
</evidence>
<evidence type="ECO:0000256" key="1">
    <source>
        <dbReference type="ARBA" id="ARBA00005820"/>
    </source>
</evidence>
<protein>
    <recommendedName>
        <fullName evidence="6">OmpR/PhoB-type domain-containing protein</fullName>
    </recommendedName>
</protein>
<comment type="caution">
    <text evidence="7">The sequence shown here is derived from an EMBL/GenBank/DDBJ whole genome shotgun (WGS) entry which is preliminary data.</text>
</comment>
<keyword evidence="4" id="KW-0804">Transcription</keyword>
<keyword evidence="3 5" id="KW-0238">DNA-binding</keyword>
<evidence type="ECO:0000256" key="4">
    <source>
        <dbReference type="ARBA" id="ARBA00023163"/>
    </source>
</evidence>
<dbReference type="Gene3D" id="3.40.50.300">
    <property type="entry name" value="P-loop containing nucleotide triphosphate hydrolases"/>
    <property type="match status" value="1"/>
</dbReference>
<dbReference type="InterPro" id="IPR036388">
    <property type="entry name" value="WH-like_DNA-bd_sf"/>
</dbReference>
<evidence type="ECO:0000313" key="7">
    <source>
        <dbReference type="EMBL" id="OLF13209.1"/>
    </source>
</evidence>
<dbReference type="Pfam" id="PF00486">
    <property type="entry name" value="Trans_reg_C"/>
    <property type="match status" value="1"/>
</dbReference>
<evidence type="ECO:0000256" key="2">
    <source>
        <dbReference type="ARBA" id="ARBA00023015"/>
    </source>
</evidence>
<dbReference type="InterPro" id="IPR001867">
    <property type="entry name" value="OmpR/PhoB-type_DNA-bd"/>
</dbReference>
<dbReference type="Pfam" id="PF03704">
    <property type="entry name" value="BTAD"/>
    <property type="match status" value="1"/>
</dbReference>
<dbReference type="PANTHER" id="PTHR35807:SF1">
    <property type="entry name" value="TRANSCRIPTIONAL REGULATOR REDD"/>
    <property type="match status" value="1"/>
</dbReference>
<proteinExistence type="inferred from homology"/>
<sequence>MRLLGPLELTYDGAVCDIGGTRQRVVLAMLALNANRVTPIDQLIDAVWDTEPPTTARAQIQICISALRRILSTAGGTTKIRTRAPGYLLEIAESDLDTAQFAGLVTSARAHVDAGRMSEAVATLRSALALWRGFALAGLQSELVRRGAAQLEDERLAAIMERIRLDLTLGRHEEIVGELFALVKEHPLRERLYEFLMLALYRSGRQAEALEVCRRARATMMEELGIELGQGVRRLETAILNSDPELDIAPSNPPPAARATPAAAQAEQQFVVPRRLPASIADFTGRQVQLSEITRVLSDEDDSEDRYGMRVVAISGKGGVGKSTLALRAAHELRDIYPDGHLYGDLESPNSQERVRGMLARFLRALGVDGNAIPDDEEERADLYRSRMASRRVLVVLDGATNEDQVIPLLPAGPGCAVIVTSRAPLSGLPGAHTVDIDVFDVDRSLEMLGKIIGANRLETERDAAVELVTLCGGLPLAIRIAGARLASRPHWRIDVLAARLRNGVRRLDELSYRGLVLRSNIGLSYRSLTPVARSLFRRFSLISTADFPAWTSAALLDIDPFDAYEVLESLVEAQLLDTVQYPGEKLRYRFHDLIRDFAIERLQDEETDTERNVVVRRLLGAWLARVDQAHRKEYGGDYTILHGDAPRWDGARELEDLDEIGDQIAWLEAERRSLVTAVHLAADYGLSEACWDIALTSVTLFEVKGHFDDWRETADRALAAAEAAGDRRGQAATLYSLGAMNSLQTRLAEAERCYAAALEIFTEIGDEHGAALVLRGEATVDRMRARGADMLRRYEEALAKMRAVGDRVGEAHILQNLAKVKIDEGETEEASAMLETSLTRFRQAGYLRGEAQALSRFAELHLYTNQLDQAHQELNRVLLIVRNIGDRIGEAYALYRLGVVRQRTGRLDNAETTLQHALSLAQQVGDRMVAGMAHYAVAEIALARGKAETGADHVAAAHELFVELGSTVWHAKTLILRSDIHQGDGADEMATQDLRQAIELLSTVSSVEAMRLREELERNRGSAIYR</sequence>
<comment type="similarity">
    <text evidence="1">Belongs to the AfsR/DnrI/RedD regulatory family.</text>
</comment>
<keyword evidence="8" id="KW-1185">Reference proteome</keyword>